<gene>
    <name evidence="8" type="ORF">KB449_15325</name>
</gene>
<dbReference type="Pfam" id="PF13416">
    <property type="entry name" value="SBP_bac_8"/>
    <property type="match status" value="1"/>
</dbReference>
<dbReference type="SUPFAM" id="SSF53850">
    <property type="entry name" value="Periplasmic binding protein-like II"/>
    <property type="match status" value="1"/>
</dbReference>
<sequence length="520" mass="56242">MKRSTMRKITVAAAATALTGTLLAGCGNDNDNAGSSTGAASGKPSTASASPIASSDASPTTIKIMSQTVTDPIKDDNPMKLELEKMTNTKLEFTWVPATAYNDKFNATLASGELPQVMLTNTARVTNVVNAVRAGAFWEIGPYLDRFPNLSELNKEMLNFTSYDGKIYLLPRSRDGARHLIAYRKDWANNLGIAEPKTLDDLANMAKAFTDNDPDKNGKNDTIGYAEPASLDALSRDISVYLGGPMNNGMMNDQVVPNFLTPAFFEGMKWYRDLYAAKAINQDFALLNGAQQADLFKKGKAGIIISVDSNVKNYPKDLQLVDPKSEIGVIQGLPGPNGLRASSTGGSLGGYLFSKSSIKTEEELLRILGFFDKLSSPEAMTIAYRGMKDVDYKMEDGFVVPNEMQSEDAKAGIAAFSELAVAHVKVGAPLKQNPFTEMIVSMVAANEKIAVYDVAGPLISNTKNEKGPELDKLKTDAIVKFVMGQLDEAGYQKAIEDWKKAGGDQVIVELTEEYKKAQGK</sequence>
<protein>
    <submittedName>
        <fullName evidence="8">Extracellular solute-binding protein</fullName>
    </submittedName>
</protein>
<evidence type="ECO:0000256" key="5">
    <source>
        <dbReference type="ARBA" id="ARBA00023288"/>
    </source>
</evidence>
<feature type="signal peptide" evidence="7">
    <location>
        <begin position="1"/>
        <end position="24"/>
    </location>
</feature>
<feature type="compositionally biased region" description="Low complexity" evidence="6">
    <location>
        <begin position="44"/>
        <end position="57"/>
    </location>
</feature>
<evidence type="ECO:0000313" key="8">
    <source>
        <dbReference type="EMBL" id="MDI4646349.1"/>
    </source>
</evidence>
<evidence type="ECO:0000313" key="9">
    <source>
        <dbReference type="Proteomes" id="UP001161691"/>
    </source>
</evidence>
<evidence type="ECO:0000256" key="3">
    <source>
        <dbReference type="ARBA" id="ARBA00023136"/>
    </source>
</evidence>
<keyword evidence="2 7" id="KW-0732">Signal</keyword>
<dbReference type="RefSeq" id="WP_282909213.1">
    <property type="nucleotide sequence ID" value="NZ_JAGRPV010000001.1"/>
</dbReference>
<name>A0ABT6THY4_9BACL</name>
<evidence type="ECO:0000256" key="7">
    <source>
        <dbReference type="SAM" id="SignalP"/>
    </source>
</evidence>
<accession>A0ABT6THY4</accession>
<organism evidence="8 9">
    <name type="scientific">Cohnella hashimotonis</name>
    <dbReference type="NCBI Taxonomy" id="2826895"/>
    <lineage>
        <taxon>Bacteria</taxon>
        <taxon>Bacillati</taxon>
        <taxon>Bacillota</taxon>
        <taxon>Bacilli</taxon>
        <taxon>Bacillales</taxon>
        <taxon>Paenibacillaceae</taxon>
        <taxon>Cohnella</taxon>
    </lineage>
</organism>
<dbReference type="PANTHER" id="PTHR43649:SF33">
    <property type="entry name" value="POLYGALACTURONAN_RHAMNOGALACTURONAN-BINDING PROTEIN YTCQ"/>
    <property type="match status" value="1"/>
</dbReference>
<dbReference type="EMBL" id="JAGRPV010000001">
    <property type="protein sequence ID" value="MDI4646349.1"/>
    <property type="molecule type" value="Genomic_DNA"/>
</dbReference>
<proteinExistence type="predicted"/>
<dbReference type="InterPro" id="IPR006059">
    <property type="entry name" value="SBP"/>
</dbReference>
<keyword evidence="3" id="KW-0472">Membrane</keyword>
<reference evidence="8" key="1">
    <citation type="submission" date="2023-04" db="EMBL/GenBank/DDBJ databases">
        <title>Comparative genomic analysis of Cohnella hashimotonis sp. nov., isolated from the International Space Station.</title>
        <authorList>
            <person name="Venkateswaran K."/>
            <person name="Simpson A."/>
        </authorList>
    </citation>
    <scope>NUCLEOTIDE SEQUENCE</scope>
    <source>
        <strain evidence="8">F6_2S_P_1</strain>
    </source>
</reference>
<dbReference type="PROSITE" id="PS51257">
    <property type="entry name" value="PROKAR_LIPOPROTEIN"/>
    <property type="match status" value="1"/>
</dbReference>
<keyword evidence="5" id="KW-0449">Lipoprotein</keyword>
<evidence type="ECO:0000256" key="1">
    <source>
        <dbReference type="ARBA" id="ARBA00022475"/>
    </source>
</evidence>
<dbReference type="InterPro" id="IPR050490">
    <property type="entry name" value="Bact_solute-bd_prot1"/>
</dbReference>
<evidence type="ECO:0000256" key="6">
    <source>
        <dbReference type="SAM" id="MobiDB-lite"/>
    </source>
</evidence>
<dbReference type="Gene3D" id="3.40.190.10">
    <property type="entry name" value="Periplasmic binding protein-like II"/>
    <property type="match status" value="2"/>
</dbReference>
<feature type="chain" id="PRO_5045841039" evidence="7">
    <location>
        <begin position="25"/>
        <end position="520"/>
    </location>
</feature>
<keyword evidence="4" id="KW-0564">Palmitate</keyword>
<keyword evidence="1" id="KW-1003">Cell membrane</keyword>
<evidence type="ECO:0000256" key="4">
    <source>
        <dbReference type="ARBA" id="ARBA00023139"/>
    </source>
</evidence>
<dbReference type="CDD" id="cd13580">
    <property type="entry name" value="PBP2_AlgQ_like_1"/>
    <property type="match status" value="1"/>
</dbReference>
<keyword evidence="9" id="KW-1185">Reference proteome</keyword>
<comment type="caution">
    <text evidence="8">The sequence shown here is derived from an EMBL/GenBank/DDBJ whole genome shotgun (WGS) entry which is preliminary data.</text>
</comment>
<feature type="region of interest" description="Disordered" evidence="6">
    <location>
        <begin position="34"/>
        <end position="57"/>
    </location>
</feature>
<evidence type="ECO:0000256" key="2">
    <source>
        <dbReference type="ARBA" id="ARBA00022729"/>
    </source>
</evidence>
<dbReference type="PANTHER" id="PTHR43649">
    <property type="entry name" value="ARABINOSE-BINDING PROTEIN-RELATED"/>
    <property type="match status" value="1"/>
</dbReference>
<dbReference type="Proteomes" id="UP001161691">
    <property type="component" value="Unassembled WGS sequence"/>
</dbReference>